<dbReference type="KEGG" id="oaa:103165660"/>
<dbReference type="GO" id="GO:0008270">
    <property type="term" value="F:zinc ion binding"/>
    <property type="evidence" value="ECO:0007669"/>
    <property type="project" value="UniProtKB-KW"/>
</dbReference>
<evidence type="ECO:0000256" key="1">
    <source>
        <dbReference type="ARBA" id="ARBA00022723"/>
    </source>
</evidence>
<feature type="compositionally biased region" description="Acidic residues" evidence="5">
    <location>
        <begin position="113"/>
        <end position="126"/>
    </location>
</feature>
<dbReference type="PANTHER" id="PTHR22791">
    <property type="entry name" value="RING-TYPE DOMAIN-CONTAINING PROTEIN"/>
    <property type="match status" value="1"/>
</dbReference>
<evidence type="ECO:0000313" key="7">
    <source>
        <dbReference type="Ensembl" id="ENSOANP00000035458.1"/>
    </source>
</evidence>
<dbReference type="OrthoDB" id="252722at2759"/>
<dbReference type="SUPFAM" id="SSF57850">
    <property type="entry name" value="RING/U-box"/>
    <property type="match status" value="1"/>
</dbReference>
<evidence type="ECO:0000256" key="2">
    <source>
        <dbReference type="ARBA" id="ARBA00022771"/>
    </source>
</evidence>
<evidence type="ECO:0000256" key="5">
    <source>
        <dbReference type="SAM" id="MobiDB-lite"/>
    </source>
</evidence>
<proteinExistence type="predicted"/>
<dbReference type="AlphaFoldDB" id="A0A6I8N3D4"/>
<keyword evidence="2 4" id="KW-0863">Zinc-finger</keyword>
<feature type="domain" description="RING-type" evidence="6">
    <location>
        <begin position="17"/>
        <end position="77"/>
    </location>
</feature>
<dbReference type="Proteomes" id="UP000002279">
    <property type="component" value="Chromosome X5"/>
</dbReference>
<dbReference type="Pfam" id="PF13445">
    <property type="entry name" value="zf-RING_UBOX"/>
    <property type="match status" value="1"/>
</dbReference>
<evidence type="ECO:0000256" key="3">
    <source>
        <dbReference type="ARBA" id="ARBA00022833"/>
    </source>
</evidence>
<name>A0A6I8N3D4_ORNAN</name>
<keyword evidence="8" id="KW-1185">Reference proteome</keyword>
<dbReference type="GeneTree" id="ENSGT00390000002475"/>
<dbReference type="Pfam" id="PF15451">
    <property type="entry name" value="DUF4632"/>
    <property type="match status" value="1"/>
</dbReference>
<dbReference type="InterPro" id="IPR051435">
    <property type="entry name" value="RING_finger_E3_ubiq-ligases"/>
</dbReference>
<reference evidence="7" key="3">
    <citation type="submission" date="2025-09" db="UniProtKB">
        <authorList>
            <consortium name="Ensembl"/>
        </authorList>
    </citation>
    <scope>IDENTIFICATION</scope>
    <source>
        <strain evidence="7">Glennie</strain>
    </source>
</reference>
<dbReference type="InterPro" id="IPR027952">
    <property type="entry name" value="DUF4632"/>
</dbReference>
<protein>
    <submittedName>
        <fullName evidence="7">Ring finger protein 227</fullName>
    </submittedName>
</protein>
<keyword evidence="1" id="KW-0479">Metal-binding</keyword>
<dbReference type="InterPro" id="IPR017907">
    <property type="entry name" value="Znf_RING_CS"/>
</dbReference>
<evidence type="ECO:0000259" key="6">
    <source>
        <dbReference type="PROSITE" id="PS50089"/>
    </source>
</evidence>
<dbReference type="RefSeq" id="XP_028911514.1">
    <property type="nucleotide sequence ID" value="XM_029055681.2"/>
</dbReference>
<dbReference type="CTD" id="284023"/>
<dbReference type="InterPro" id="IPR027370">
    <property type="entry name" value="Znf-RING_euk"/>
</dbReference>
<dbReference type="PROSITE" id="PS50089">
    <property type="entry name" value="ZF_RING_2"/>
    <property type="match status" value="1"/>
</dbReference>
<feature type="region of interest" description="Disordered" evidence="5">
    <location>
        <begin position="78"/>
        <end position="126"/>
    </location>
</feature>
<keyword evidence="3" id="KW-0862">Zinc</keyword>
<feature type="compositionally biased region" description="Basic and acidic residues" evidence="5">
    <location>
        <begin position="96"/>
        <end position="112"/>
    </location>
</feature>
<sequence>MPLQRVPSLPERGELDCGICYRPYNLRGRAPRRLPGSARARCGHALCTACLRRLAARDGAAPRVVRLRRTVSCPFCRAPSPLPRRGAAQAPLDPELWSRLEEKAKEREREGAGEDDGDEEDEDEAEAGPWSALWRALLRLWDKATAPARRPLPTNVLYSPEVKNVALMACYMT</sequence>
<evidence type="ECO:0000313" key="8">
    <source>
        <dbReference type="Proteomes" id="UP000002279"/>
    </source>
</evidence>
<dbReference type="SMART" id="SM00184">
    <property type="entry name" value="RING"/>
    <property type="match status" value="1"/>
</dbReference>
<gene>
    <name evidence="7" type="primary">RNF227</name>
</gene>
<reference evidence="7" key="2">
    <citation type="submission" date="2025-08" db="UniProtKB">
        <authorList>
            <consortium name="Ensembl"/>
        </authorList>
    </citation>
    <scope>IDENTIFICATION</scope>
    <source>
        <strain evidence="7">Glennie</strain>
    </source>
</reference>
<dbReference type="GeneID" id="103165660"/>
<dbReference type="Ensembl" id="ENSOANT00000076680.1">
    <property type="protein sequence ID" value="ENSOANP00000035458.1"/>
    <property type="gene ID" value="ENSOANG00000047566.1"/>
</dbReference>
<accession>A0A6I8N3D4</accession>
<evidence type="ECO:0000256" key="4">
    <source>
        <dbReference type="PROSITE-ProRule" id="PRU00175"/>
    </source>
</evidence>
<dbReference type="InParanoid" id="A0A6I8N3D4"/>
<organism evidence="7 8">
    <name type="scientific">Ornithorhynchus anatinus</name>
    <name type="common">Duckbill platypus</name>
    <dbReference type="NCBI Taxonomy" id="9258"/>
    <lineage>
        <taxon>Eukaryota</taxon>
        <taxon>Metazoa</taxon>
        <taxon>Chordata</taxon>
        <taxon>Craniata</taxon>
        <taxon>Vertebrata</taxon>
        <taxon>Euteleostomi</taxon>
        <taxon>Mammalia</taxon>
        <taxon>Monotremata</taxon>
        <taxon>Ornithorhynchidae</taxon>
        <taxon>Ornithorhynchus</taxon>
    </lineage>
</organism>
<dbReference type="OMA" id="CPRELHC"/>
<dbReference type="Gene3D" id="3.30.40.10">
    <property type="entry name" value="Zinc/RING finger domain, C3HC4 (zinc finger)"/>
    <property type="match status" value="1"/>
</dbReference>
<reference evidence="7 8" key="1">
    <citation type="journal article" date="2008" name="Nature">
        <title>Genome analysis of the platypus reveals unique signatures of evolution.</title>
        <authorList>
            <person name="Warren W.C."/>
            <person name="Hillier L.W."/>
            <person name="Marshall Graves J.A."/>
            <person name="Birney E."/>
            <person name="Ponting C.P."/>
            <person name="Grutzner F."/>
            <person name="Belov K."/>
            <person name="Miller W."/>
            <person name="Clarke L."/>
            <person name="Chinwalla A.T."/>
            <person name="Yang S.P."/>
            <person name="Heger A."/>
            <person name="Locke D.P."/>
            <person name="Miethke P."/>
            <person name="Waters P.D."/>
            <person name="Veyrunes F."/>
            <person name="Fulton L."/>
            <person name="Fulton B."/>
            <person name="Graves T."/>
            <person name="Wallis J."/>
            <person name="Puente X.S."/>
            <person name="Lopez-Otin C."/>
            <person name="Ordonez G.R."/>
            <person name="Eichler E.E."/>
            <person name="Chen L."/>
            <person name="Cheng Z."/>
            <person name="Deakin J.E."/>
            <person name="Alsop A."/>
            <person name="Thompson K."/>
            <person name="Kirby P."/>
            <person name="Papenfuss A.T."/>
            <person name="Wakefield M.J."/>
            <person name="Olender T."/>
            <person name="Lancet D."/>
            <person name="Huttley G.A."/>
            <person name="Smit A.F."/>
            <person name="Pask A."/>
            <person name="Temple-Smith P."/>
            <person name="Batzer M.A."/>
            <person name="Walker J.A."/>
            <person name="Konkel M.K."/>
            <person name="Harris R.S."/>
            <person name="Whittington C.M."/>
            <person name="Wong E.S."/>
            <person name="Gemmell N.J."/>
            <person name="Buschiazzo E."/>
            <person name="Vargas Jentzsch I.M."/>
            <person name="Merkel A."/>
            <person name="Schmitz J."/>
            <person name="Zemann A."/>
            <person name="Churakov G."/>
            <person name="Kriegs J.O."/>
            <person name="Brosius J."/>
            <person name="Murchison E.P."/>
            <person name="Sachidanandam R."/>
            <person name="Smith C."/>
            <person name="Hannon G.J."/>
            <person name="Tsend-Ayush E."/>
            <person name="McMillan D."/>
            <person name="Attenborough R."/>
            <person name="Rens W."/>
            <person name="Ferguson-Smith M."/>
            <person name="Lefevre C.M."/>
            <person name="Sharp J.A."/>
            <person name="Nicholas K.R."/>
            <person name="Ray D.A."/>
            <person name="Kube M."/>
            <person name="Reinhardt R."/>
            <person name="Pringle T.H."/>
            <person name="Taylor J."/>
            <person name="Jones R.C."/>
            <person name="Nixon B."/>
            <person name="Dacheux J.L."/>
            <person name="Niwa H."/>
            <person name="Sekita Y."/>
            <person name="Huang X."/>
            <person name="Stark A."/>
            <person name="Kheradpour P."/>
            <person name="Kellis M."/>
            <person name="Flicek P."/>
            <person name="Chen Y."/>
            <person name="Webber C."/>
            <person name="Hardison R."/>
            <person name="Nelson J."/>
            <person name="Hallsworth-Pepin K."/>
            <person name="Delehaunty K."/>
            <person name="Markovic C."/>
            <person name="Minx P."/>
            <person name="Feng Y."/>
            <person name="Kremitzki C."/>
            <person name="Mitreva M."/>
            <person name="Glasscock J."/>
            <person name="Wylie T."/>
            <person name="Wohldmann P."/>
            <person name="Thiru P."/>
            <person name="Nhan M.N."/>
            <person name="Pohl C.S."/>
            <person name="Smith S.M."/>
            <person name="Hou S."/>
            <person name="Nefedov M."/>
            <person name="de Jong P.J."/>
            <person name="Renfree M.B."/>
            <person name="Mardis E.R."/>
            <person name="Wilson R.K."/>
        </authorList>
    </citation>
    <scope>NUCLEOTIDE SEQUENCE [LARGE SCALE GENOMIC DNA]</scope>
    <source>
        <strain evidence="7 8">Glennie</strain>
    </source>
</reference>
<dbReference type="PANTHER" id="PTHR22791:SF14">
    <property type="entry name" value="RING FINGER PROTEIN 227"/>
    <property type="match status" value="1"/>
</dbReference>
<dbReference type="FunCoup" id="A0A6I8N3D4">
    <property type="interactions" value="32"/>
</dbReference>
<dbReference type="InterPro" id="IPR013083">
    <property type="entry name" value="Znf_RING/FYVE/PHD"/>
</dbReference>
<dbReference type="GO" id="GO:0061630">
    <property type="term" value="F:ubiquitin protein ligase activity"/>
    <property type="evidence" value="ECO:0000318"/>
    <property type="project" value="GO_Central"/>
</dbReference>
<dbReference type="InterPro" id="IPR001841">
    <property type="entry name" value="Znf_RING"/>
</dbReference>
<dbReference type="PROSITE" id="PS00518">
    <property type="entry name" value="ZF_RING_1"/>
    <property type="match status" value="1"/>
</dbReference>
<dbReference type="Bgee" id="ENSOANG00000047566">
    <property type="expression patterns" value="Expressed in testis and 7 other cell types or tissues"/>
</dbReference>
<dbReference type="GO" id="GO:0016567">
    <property type="term" value="P:protein ubiquitination"/>
    <property type="evidence" value="ECO:0000318"/>
    <property type="project" value="GO_Central"/>
</dbReference>